<evidence type="ECO:0000256" key="3">
    <source>
        <dbReference type="ARBA" id="ARBA00022729"/>
    </source>
</evidence>
<dbReference type="SUPFAM" id="SSF53850">
    <property type="entry name" value="Periplasmic binding protein-like II"/>
    <property type="match status" value="1"/>
</dbReference>
<evidence type="ECO:0000256" key="4">
    <source>
        <dbReference type="SAM" id="SignalP"/>
    </source>
</evidence>
<dbReference type="GO" id="GO:0005576">
    <property type="term" value="C:extracellular region"/>
    <property type="evidence" value="ECO:0007669"/>
    <property type="project" value="TreeGrafter"/>
</dbReference>
<dbReference type="Pfam" id="PF00497">
    <property type="entry name" value="SBP_bac_3"/>
    <property type="match status" value="1"/>
</dbReference>
<dbReference type="PATRIC" id="fig|1121307.3.peg.1607"/>
<dbReference type="InterPro" id="IPR051455">
    <property type="entry name" value="Bact_solute-bind_prot3"/>
</dbReference>
<keyword evidence="7" id="KW-1185">Reference proteome</keyword>
<feature type="chain" id="PRO_5039492524" evidence="4">
    <location>
        <begin position="20"/>
        <end position="296"/>
    </location>
</feature>
<dbReference type="EMBL" id="LFVU01000026">
    <property type="protein sequence ID" value="KMT21983.1"/>
    <property type="molecule type" value="Genomic_DNA"/>
</dbReference>
<keyword evidence="2" id="KW-0813">Transport</keyword>
<dbReference type="InterPro" id="IPR001638">
    <property type="entry name" value="Solute-binding_3/MltF_N"/>
</dbReference>
<dbReference type="GO" id="GO:0030288">
    <property type="term" value="C:outer membrane-bounded periplasmic space"/>
    <property type="evidence" value="ECO:0007669"/>
    <property type="project" value="TreeGrafter"/>
</dbReference>
<dbReference type="RefSeq" id="WP_048570621.1">
    <property type="nucleotide sequence ID" value="NZ_LFVU01000026.1"/>
</dbReference>
<proteinExistence type="inferred from homology"/>
<evidence type="ECO:0000256" key="1">
    <source>
        <dbReference type="ARBA" id="ARBA00010333"/>
    </source>
</evidence>
<organism evidence="6 7">
    <name type="scientific">Clostridium cylindrosporum DSM 605</name>
    <dbReference type="NCBI Taxonomy" id="1121307"/>
    <lineage>
        <taxon>Bacteria</taxon>
        <taxon>Bacillati</taxon>
        <taxon>Bacillota</taxon>
        <taxon>Clostridia</taxon>
        <taxon>Eubacteriales</taxon>
        <taxon>Clostridiaceae</taxon>
        <taxon>Clostridium</taxon>
    </lineage>
</organism>
<evidence type="ECO:0000256" key="2">
    <source>
        <dbReference type="ARBA" id="ARBA00022448"/>
    </source>
</evidence>
<dbReference type="PANTHER" id="PTHR30085:SF6">
    <property type="entry name" value="ABC TRANSPORTER GLUTAMINE-BINDING PROTEIN GLNH"/>
    <property type="match status" value="1"/>
</dbReference>
<feature type="domain" description="Solute-binding protein family 3/N-terminal" evidence="5">
    <location>
        <begin position="51"/>
        <end position="277"/>
    </location>
</feature>
<dbReference type="AlphaFoldDB" id="A0A0J8DCJ6"/>
<dbReference type="SMART" id="SM00062">
    <property type="entry name" value="PBPb"/>
    <property type="match status" value="1"/>
</dbReference>
<accession>A0A0J8DCJ6</accession>
<protein>
    <submittedName>
        <fullName evidence="6">ABC transporter glutamine-binding protein GlnH</fullName>
    </submittedName>
</protein>
<dbReference type="PROSITE" id="PS51257">
    <property type="entry name" value="PROKAR_LIPOPROTEIN"/>
    <property type="match status" value="1"/>
</dbReference>
<dbReference type="PANTHER" id="PTHR30085">
    <property type="entry name" value="AMINO ACID ABC TRANSPORTER PERMEASE"/>
    <property type="match status" value="1"/>
</dbReference>
<name>A0A0J8DCJ6_CLOCY</name>
<dbReference type="STRING" id="1121307.CLCY_3c02540"/>
<reference evidence="6 7" key="1">
    <citation type="submission" date="2015-06" db="EMBL/GenBank/DDBJ databases">
        <title>Draft genome sequence of the purine-degrading Clostridium cylindrosporum HC-1 (DSM 605).</title>
        <authorList>
            <person name="Poehlein A."/>
            <person name="Schiel-Bengelsdorf B."/>
            <person name="Bengelsdorf F."/>
            <person name="Daniel R."/>
            <person name="Duerre P."/>
        </authorList>
    </citation>
    <scope>NUCLEOTIDE SEQUENCE [LARGE SCALE GENOMIC DNA]</scope>
    <source>
        <strain evidence="6 7">DSM 605</strain>
    </source>
</reference>
<comment type="similarity">
    <text evidence="1">Belongs to the bacterial solute-binding protein 3 family.</text>
</comment>
<dbReference type="Proteomes" id="UP000036756">
    <property type="component" value="Unassembled WGS sequence"/>
</dbReference>
<evidence type="ECO:0000313" key="6">
    <source>
        <dbReference type="EMBL" id="KMT21983.1"/>
    </source>
</evidence>
<dbReference type="GO" id="GO:0006865">
    <property type="term" value="P:amino acid transport"/>
    <property type="evidence" value="ECO:0007669"/>
    <property type="project" value="TreeGrafter"/>
</dbReference>
<comment type="caution">
    <text evidence="6">The sequence shown here is derived from an EMBL/GenBank/DDBJ whole genome shotgun (WGS) entry which is preliminary data.</text>
</comment>
<gene>
    <name evidence="6" type="primary">glnH</name>
    <name evidence="6" type="ORF">CLCY_3c02540</name>
</gene>
<dbReference type="OrthoDB" id="115856at2"/>
<sequence>MKKLLALITILLLSIGVFVGCGTKEAATSSNTESNKSSNISSIEQIKKNGKIKIGVFTDKPPFGFVDEKGKNDGFDVELARRFVKDLLGDESKIEYVPLEPANRVPYLESNKVDLIMANMTVTDERKEKVDFTNPILKVSIQLATKKGSGVDSVESLKGKKLIVTKGTTADIFFSKLVLEKKLDVELLKFDNVTESFNALKDGRGAAYSNDNLLLFGWVKDNKDFKVLDETFDEPATIAPAVKKGNKELQDWINKELENLGKEKYLHTLYDKYLKNEFGNAVKNPAEVVVEGGILK</sequence>
<keyword evidence="3 4" id="KW-0732">Signal</keyword>
<feature type="signal peptide" evidence="4">
    <location>
        <begin position="1"/>
        <end position="19"/>
    </location>
</feature>
<dbReference type="Gene3D" id="3.40.190.10">
    <property type="entry name" value="Periplasmic binding protein-like II"/>
    <property type="match status" value="2"/>
</dbReference>
<evidence type="ECO:0000313" key="7">
    <source>
        <dbReference type="Proteomes" id="UP000036756"/>
    </source>
</evidence>
<evidence type="ECO:0000259" key="5">
    <source>
        <dbReference type="SMART" id="SM00062"/>
    </source>
</evidence>